<dbReference type="EMBL" id="PXXK01000349">
    <property type="protein sequence ID" value="RFN45538.1"/>
    <property type="molecule type" value="Genomic_DNA"/>
</dbReference>
<evidence type="ECO:0000313" key="2">
    <source>
        <dbReference type="Proteomes" id="UP000265631"/>
    </source>
</evidence>
<keyword evidence="2" id="KW-1185">Reference proteome</keyword>
<dbReference type="STRING" id="2594813.A0A395MCD7"/>
<dbReference type="AlphaFoldDB" id="A0A395MCD7"/>
<accession>A0A395MCD7</accession>
<name>A0A395MCD7_9HYPO</name>
<gene>
    <name evidence="1" type="ORF">FIE12Z_10208</name>
</gene>
<evidence type="ECO:0000313" key="1">
    <source>
        <dbReference type="EMBL" id="RFN45538.1"/>
    </source>
</evidence>
<proteinExistence type="predicted"/>
<dbReference type="Proteomes" id="UP000265631">
    <property type="component" value="Unassembled WGS sequence"/>
</dbReference>
<comment type="caution">
    <text evidence="1">The sequence shown here is derived from an EMBL/GenBank/DDBJ whole genome shotgun (WGS) entry which is preliminary data.</text>
</comment>
<sequence length="382" mass="42702">MLKPADRAVTTMFVAHDHLGVRSIVCATPESTVISKIQEEPGLWWHTIPLKDDCAKIKAELDGVKIRSMYREGERGHDKHYWPRPMPASSYPRIIEIFTKPAPFPRIKRMKPLVLNGVGMRALSACFSNYCSKISAHYAGLPDLNYGDQQTNSNGTLWLHFILDKGEQISEIWNWENIIRGKGIVFRTNKGRIWTCSRQPMRGGSTPWSAFNPTRWDHLADLPPGEPTTIYLEESWTSITRLALHSEAPVQGVKEPPLETVTFEEGPDNKKPGYFNHLDGAHCSSAPLAGLATITPCWGKTLGHAREQEEGAWHTPGLILRYEDGRARVLGQVRLDSLGQPYDVTTCGGVSLRYVWEKAMLENVQLGKLEIMGGCGCRGMGV</sequence>
<reference evidence="1 2" key="1">
    <citation type="journal article" date="2018" name="PLoS Pathog.">
        <title>Evolution of structural diversity of trichothecenes, a family of toxins produced by plant pathogenic and entomopathogenic fungi.</title>
        <authorList>
            <person name="Proctor R.H."/>
            <person name="McCormick S.P."/>
            <person name="Kim H.S."/>
            <person name="Cardoza R.E."/>
            <person name="Stanley A.M."/>
            <person name="Lindo L."/>
            <person name="Kelly A."/>
            <person name="Brown D.W."/>
            <person name="Lee T."/>
            <person name="Vaughan M.M."/>
            <person name="Alexander N.J."/>
            <person name="Busman M."/>
            <person name="Gutierrez S."/>
        </authorList>
    </citation>
    <scope>NUCLEOTIDE SEQUENCE [LARGE SCALE GENOMIC DNA]</scope>
    <source>
        <strain evidence="1 2">NRRL 13405</strain>
    </source>
</reference>
<organism evidence="1 2">
    <name type="scientific">Fusarium flagelliforme</name>
    <dbReference type="NCBI Taxonomy" id="2675880"/>
    <lineage>
        <taxon>Eukaryota</taxon>
        <taxon>Fungi</taxon>
        <taxon>Dikarya</taxon>
        <taxon>Ascomycota</taxon>
        <taxon>Pezizomycotina</taxon>
        <taxon>Sordariomycetes</taxon>
        <taxon>Hypocreomycetidae</taxon>
        <taxon>Hypocreales</taxon>
        <taxon>Nectriaceae</taxon>
        <taxon>Fusarium</taxon>
        <taxon>Fusarium incarnatum-equiseti species complex</taxon>
    </lineage>
</organism>
<dbReference type="OrthoDB" id="5153231at2759"/>
<protein>
    <submittedName>
        <fullName evidence="1">Uncharacterized protein</fullName>
    </submittedName>
</protein>